<accession>A0AA96KRU1</accession>
<dbReference type="GO" id="GO:0001897">
    <property type="term" value="P:symbiont-mediated cytolysis of host cell"/>
    <property type="evidence" value="ECO:0007669"/>
    <property type="project" value="UniProtKB-ARBA"/>
</dbReference>
<evidence type="ECO:0000256" key="2">
    <source>
        <dbReference type="ARBA" id="ARBA00022670"/>
    </source>
</evidence>
<dbReference type="InterPro" id="IPR000064">
    <property type="entry name" value="NLP_P60_dom"/>
</dbReference>
<dbReference type="Gene3D" id="3.90.1720.10">
    <property type="entry name" value="endopeptidase domain like (from Nostoc punctiforme)"/>
    <property type="match status" value="1"/>
</dbReference>
<dbReference type="GO" id="GO:0006508">
    <property type="term" value="P:proteolysis"/>
    <property type="evidence" value="ECO:0007669"/>
    <property type="project" value="UniProtKB-KW"/>
</dbReference>
<proteinExistence type="inferred from homology"/>
<feature type="domain" description="NlpC/P60" evidence="6">
    <location>
        <begin position="568"/>
        <end position="715"/>
    </location>
</feature>
<dbReference type="PANTHER" id="PTHR47053">
    <property type="entry name" value="MUREIN DD-ENDOPEPTIDASE MEPH-RELATED"/>
    <property type="match status" value="1"/>
</dbReference>
<dbReference type="InterPro" id="IPR051202">
    <property type="entry name" value="Peptidase_C40"/>
</dbReference>
<evidence type="ECO:0000256" key="1">
    <source>
        <dbReference type="ARBA" id="ARBA00007074"/>
    </source>
</evidence>
<evidence type="ECO:0000256" key="4">
    <source>
        <dbReference type="ARBA" id="ARBA00022807"/>
    </source>
</evidence>
<dbReference type="PROSITE" id="PS51935">
    <property type="entry name" value="NLPC_P60"/>
    <property type="match status" value="1"/>
</dbReference>
<protein>
    <submittedName>
        <fullName evidence="7">Tail lysin 1</fullName>
    </submittedName>
</protein>
<sequence length="715" mass="79845">MTTAIKRYPTFKINFYTQEDSYNIVYDTQQTLNSKDFEESLISFSTKNSMEDDSPVFSLVLLAKEKWDTLLSSGDAIRIRVYPDRTKPSPDNPYIMVGMISDIRRDGEYADGTILYRITGRAMTKALIDFEVGVIQEVSLDTPTIGWLPDGEDRGMKFSGNTAAGIGDELMNRFIYQYATYEFAGGKSLPDFLEHNFTSWKEDESLGDVTPFINYEGSIRQFLNDVTAKPFNELFFEFTKDGKCSAQMRPTPFDPDKWAQLPVYRITSDVVVEETFGKSDAEMYSLFVVQAPNLAEFNNIDLGVFPKFHPDLIKKYGYKRLEVQNRYLLSGTITAATNPNVQNITGDAPKYGEVLAVISDNKFDEPEVLRTQRNVIFAEMASVFPTLTKTSIDKIIDAIRDGDLTSERYRNILAETGTSDQKQSVNKENSVATDKLEAFTQRLFNWYCENANFYNGDIRIIGSPMYRLGTKLYYVDFERDTTWEFYVESIQHEFSFANGYTTVIGVTRGLPNGGSNRYGNLWGKSKEFLGGYLGEIPLAELKRKKQEAKSTPGDGDGTGGDWGGGTGSGGAMGALQTAQAATSRKSKYIFGGGRNGKNPFLSGTVQVDCSSFIWWCFYLNGITLKGGKTGMTTDTIASDPQLRTVSSRGSSKTAAKAQLQKGDLVYFDTYKKDGHIGIYNGNGKFIGAQSSSGIAEADMTSGYWWQKFNGHVKRP</sequence>
<evidence type="ECO:0000259" key="6">
    <source>
        <dbReference type="PROSITE" id="PS51935"/>
    </source>
</evidence>
<evidence type="ECO:0000313" key="7">
    <source>
        <dbReference type="EMBL" id="WNO29826.1"/>
    </source>
</evidence>
<organism evidence="7">
    <name type="scientific">Bacillus phage SDFMU_Pbc</name>
    <dbReference type="NCBI Taxonomy" id="3076135"/>
    <lineage>
        <taxon>Viruses</taxon>
        <taxon>Duplodnaviria</taxon>
        <taxon>Heunggongvirae</taxon>
        <taxon>Uroviricota</taxon>
        <taxon>Caudoviricetes</taxon>
        <taxon>Herelleviridae</taxon>
        <taxon>Bastillevirinae</taxon>
        <taxon>Agatevirus</taxon>
        <taxon>Agatevirus agate</taxon>
    </lineage>
</organism>
<reference evidence="7" key="1">
    <citation type="submission" date="2023-04" db="EMBL/GenBank/DDBJ databases">
        <authorList>
            <person name="Zhang X."/>
        </authorList>
    </citation>
    <scope>NUCLEOTIDE SEQUENCE</scope>
</reference>
<evidence type="ECO:0000256" key="5">
    <source>
        <dbReference type="SAM" id="MobiDB-lite"/>
    </source>
</evidence>
<dbReference type="GO" id="GO:0008234">
    <property type="term" value="F:cysteine-type peptidase activity"/>
    <property type="evidence" value="ECO:0007669"/>
    <property type="project" value="UniProtKB-KW"/>
</dbReference>
<feature type="region of interest" description="Disordered" evidence="5">
    <location>
        <begin position="544"/>
        <end position="568"/>
    </location>
</feature>
<feature type="compositionally biased region" description="Gly residues" evidence="5">
    <location>
        <begin position="554"/>
        <end position="568"/>
    </location>
</feature>
<comment type="similarity">
    <text evidence="1">Belongs to the peptidase C40 family.</text>
</comment>
<keyword evidence="3" id="KW-0378">Hydrolase</keyword>
<name>A0AA96KRU1_9CAUD</name>
<dbReference type="EMBL" id="OQ884030">
    <property type="protein sequence ID" value="WNO29826.1"/>
    <property type="molecule type" value="Genomic_DNA"/>
</dbReference>
<dbReference type="SUPFAM" id="SSF54001">
    <property type="entry name" value="Cysteine proteinases"/>
    <property type="match status" value="1"/>
</dbReference>
<keyword evidence="2" id="KW-0645">Protease</keyword>
<dbReference type="Pfam" id="PF00877">
    <property type="entry name" value="NLPC_P60"/>
    <property type="match status" value="1"/>
</dbReference>
<keyword evidence="4" id="KW-0788">Thiol protease</keyword>
<dbReference type="PANTHER" id="PTHR47053:SF1">
    <property type="entry name" value="MUREIN DD-ENDOPEPTIDASE MEPH-RELATED"/>
    <property type="match status" value="1"/>
</dbReference>
<dbReference type="InterPro" id="IPR038765">
    <property type="entry name" value="Papain-like_cys_pep_sf"/>
</dbReference>
<evidence type="ECO:0000256" key="3">
    <source>
        <dbReference type="ARBA" id="ARBA00022801"/>
    </source>
</evidence>